<dbReference type="InterPro" id="IPR025297">
    <property type="entry name" value="DUF4159"/>
</dbReference>
<evidence type="ECO:0000259" key="2">
    <source>
        <dbReference type="Pfam" id="PF13709"/>
    </source>
</evidence>
<dbReference type="OrthoDB" id="9773014at2"/>
<reference evidence="3 4" key="1">
    <citation type="submission" date="2018-03" db="EMBL/GenBank/DDBJ databases">
        <title>Draft Genome Sequences of the Obligatory Marine Myxobacteria Enhygromyxa salina SWB007.</title>
        <authorList>
            <person name="Poehlein A."/>
            <person name="Moghaddam J.A."/>
            <person name="Harms H."/>
            <person name="Alanjari M."/>
            <person name="Koenig G.M."/>
            <person name="Daniel R."/>
            <person name="Schaeberle T.F."/>
        </authorList>
    </citation>
    <scope>NUCLEOTIDE SEQUENCE [LARGE SCALE GENOMIC DNA]</scope>
    <source>
        <strain evidence="3 4">SWB007</strain>
    </source>
</reference>
<keyword evidence="1" id="KW-0732">Signal</keyword>
<feature type="domain" description="DUF4159" evidence="2">
    <location>
        <begin position="67"/>
        <end position="264"/>
    </location>
</feature>
<dbReference type="Proteomes" id="UP000238823">
    <property type="component" value="Unassembled WGS sequence"/>
</dbReference>
<dbReference type="EMBL" id="PVNL01000001">
    <property type="protein sequence ID" value="PRQ10208.1"/>
    <property type="molecule type" value="Genomic_DNA"/>
</dbReference>
<proteinExistence type="predicted"/>
<evidence type="ECO:0000313" key="4">
    <source>
        <dbReference type="Proteomes" id="UP000238823"/>
    </source>
</evidence>
<feature type="signal peptide" evidence="1">
    <location>
        <begin position="1"/>
        <end position="31"/>
    </location>
</feature>
<dbReference type="PROSITE" id="PS51318">
    <property type="entry name" value="TAT"/>
    <property type="match status" value="1"/>
</dbReference>
<organism evidence="3 4">
    <name type="scientific">Enhygromyxa salina</name>
    <dbReference type="NCBI Taxonomy" id="215803"/>
    <lineage>
        <taxon>Bacteria</taxon>
        <taxon>Pseudomonadati</taxon>
        <taxon>Myxococcota</taxon>
        <taxon>Polyangia</taxon>
        <taxon>Nannocystales</taxon>
        <taxon>Nannocystaceae</taxon>
        <taxon>Enhygromyxa</taxon>
    </lineage>
</organism>
<comment type="caution">
    <text evidence="3">The sequence shown here is derived from an EMBL/GenBank/DDBJ whole genome shotgun (WGS) entry which is preliminary data.</text>
</comment>
<dbReference type="Gene3D" id="3.40.50.12140">
    <property type="entry name" value="Domain of unknown function DUF4159"/>
    <property type="match status" value="1"/>
</dbReference>
<evidence type="ECO:0000256" key="1">
    <source>
        <dbReference type="SAM" id="SignalP"/>
    </source>
</evidence>
<sequence length="286" mass="31633">MRSRTTPWPRRRFLHAAGGLGAMLLARDARAAPPSRPEPPPDLLEEYDDLGFDLFAPRSGPQLELDLPQLEYGGDWNPRPGALRQLGQELRLRTRLAPMRDPSIVSLDPAELFQTPFVYIAGRGGLPGLVGNEQAEGQLRRFVDLGGMIVFDDADGGADFGFGRDVDALVGAMLPGTKLSRVGADHVLYRSFYIIDFPAGRTRAQDHVLGVQDEGRIKILVMPNDLGGALARGDDGYYRWNCTPGGSIQREWAIRFAVNILLYATCTDYKSDRAHVETLMQSRRGR</sequence>
<protein>
    <recommendedName>
        <fullName evidence="2">DUF4159 domain-containing protein</fullName>
    </recommendedName>
</protein>
<feature type="chain" id="PRO_5015709649" description="DUF4159 domain-containing protein" evidence="1">
    <location>
        <begin position="32"/>
        <end position="286"/>
    </location>
</feature>
<evidence type="ECO:0000313" key="3">
    <source>
        <dbReference type="EMBL" id="PRQ10208.1"/>
    </source>
</evidence>
<dbReference type="RefSeq" id="WP_106087131.1">
    <property type="nucleotide sequence ID" value="NZ_PVNL01000001.1"/>
</dbReference>
<dbReference type="AlphaFoldDB" id="A0A2S9YYN1"/>
<gene>
    <name evidence="3" type="ORF">ENSA7_00160</name>
</gene>
<accession>A0A2S9YYN1</accession>
<dbReference type="Pfam" id="PF13709">
    <property type="entry name" value="DUF4159"/>
    <property type="match status" value="1"/>
</dbReference>
<name>A0A2S9YYN1_9BACT</name>
<dbReference type="InterPro" id="IPR006311">
    <property type="entry name" value="TAT_signal"/>
</dbReference>